<accession>A0ABQ8UPI7</accession>
<dbReference type="PANTHER" id="PTHR45703">
    <property type="entry name" value="DYNEIN HEAVY CHAIN"/>
    <property type="match status" value="1"/>
</dbReference>
<evidence type="ECO:0000313" key="3">
    <source>
        <dbReference type="Proteomes" id="UP001141327"/>
    </source>
</evidence>
<dbReference type="Gene3D" id="1.10.287.2620">
    <property type="match status" value="1"/>
</dbReference>
<dbReference type="Gene3D" id="1.20.140.100">
    <property type="entry name" value="Dynein heavy chain, N-terminal domain 2"/>
    <property type="match status" value="1"/>
</dbReference>
<sequence>MTLADYVDFLQKIDEVERAASELKVRLTNADEMMSLLCDPTMVTAAIKPDHHQESEHGAAHSTQERFIKDFAAAVDLRERTRPAMEAFLQQSVAQLEQTALGVFNDLNTGIFVDDTAETSAAIAAMEKLAGQVDKFRDTATTFTGYAKAMKVAELSMPNVKSCGDRYQHRRDEWALLAKWNDEVAHWRSTEVSKLDAEAIATRVTQVQKEAIRAERRVPEDKVARHLRKDVEEFRPLLPILSALCIPAMETRHWQKLFAALERPFQPGLTLTQLVALKITKYKSAVNEISATANGEYGLQQQLAKIKGSWATMRFEVRPHKGLKGVYILGPVEEIVTLRDDNQATLQTMMASRFIVGIRDEVEIWDRRLSLLHSLLEEWLKCQHGWMYLSAIFGQADIARQLPSEAAAFLDVDKMWKAHMERVYQEPGVVACVDQDGLLDKFTRANEIIDGIQKGLEQYLETKRGKFPRLYFLSNDELLQILAQTTDPRSVQPFMSKCFVRPRPVPCDITPLPLPHMCPSDNIGSLVFKEDRTGKPEFITAMTSTEGETVPLSEPVLAKGLVEDWLLRFEAMMRRTVRDQLHATLLGFPEMPMGQWVFKFPAQV</sequence>
<feature type="domain" description="Dynein heavy chain linker" evidence="1">
    <location>
        <begin position="163"/>
        <end position="582"/>
    </location>
</feature>
<dbReference type="Proteomes" id="UP001141327">
    <property type="component" value="Unassembled WGS sequence"/>
</dbReference>
<organism evidence="2 3">
    <name type="scientific">Paratrimastix pyriformis</name>
    <dbReference type="NCBI Taxonomy" id="342808"/>
    <lineage>
        <taxon>Eukaryota</taxon>
        <taxon>Metamonada</taxon>
        <taxon>Preaxostyla</taxon>
        <taxon>Paratrimastigidae</taxon>
        <taxon>Paratrimastix</taxon>
    </lineage>
</organism>
<dbReference type="InterPro" id="IPR026983">
    <property type="entry name" value="DHC"/>
</dbReference>
<dbReference type="Pfam" id="PF08393">
    <property type="entry name" value="DHC_N2"/>
    <property type="match status" value="1"/>
</dbReference>
<keyword evidence="3" id="KW-1185">Reference proteome</keyword>
<dbReference type="InterPro" id="IPR042222">
    <property type="entry name" value="Dynein_2_N"/>
</dbReference>
<proteinExistence type="predicted"/>
<reference evidence="2" key="1">
    <citation type="journal article" date="2022" name="bioRxiv">
        <title>Genomics of Preaxostyla Flagellates Illuminates Evolutionary Transitions and the Path Towards Mitochondrial Loss.</title>
        <authorList>
            <person name="Novak L.V.F."/>
            <person name="Treitli S.C."/>
            <person name="Pyrih J."/>
            <person name="Halakuc P."/>
            <person name="Pipaliya S.V."/>
            <person name="Vacek V."/>
            <person name="Brzon O."/>
            <person name="Soukal P."/>
            <person name="Eme L."/>
            <person name="Dacks J.B."/>
            <person name="Karnkowska A."/>
            <person name="Elias M."/>
            <person name="Hampl V."/>
        </authorList>
    </citation>
    <scope>NUCLEOTIDE SEQUENCE</scope>
    <source>
        <strain evidence="2">RCP-MX</strain>
    </source>
</reference>
<gene>
    <name evidence="2" type="ORF">PAPYR_2510</name>
</gene>
<dbReference type="InterPro" id="IPR013602">
    <property type="entry name" value="Dynein_heavy_linker"/>
</dbReference>
<dbReference type="EMBL" id="JAPMOS010000009">
    <property type="protein sequence ID" value="KAJ4461066.1"/>
    <property type="molecule type" value="Genomic_DNA"/>
</dbReference>
<dbReference type="InterPro" id="IPR042228">
    <property type="entry name" value="Dynein_linker_3"/>
</dbReference>
<name>A0ABQ8UPI7_9EUKA</name>
<evidence type="ECO:0000259" key="1">
    <source>
        <dbReference type="Pfam" id="PF08393"/>
    </source>
</evidence>
<comment type="caution">
    <text evidence="2">The sequence shown here is derived from an EMBL/GenBank/DDBJ whole genome shotgun (WGS) entry which is preliminary data.</text>
</comment>
<dbReference type="Gene3D" id="3.20.180.20">
    <property type="entry name" value="Dynein heavy chain, N-terminal domain 2"/>
    <property type="match status" value="1"/>
</dbReference>
<protein>
    <submittedName>
        <fullName evidence="2">Dynein heavy chain 6</fullName>
    </submittedName>
</protein>
<evidence type="ECO:0000313" key="2">
    <source>
        <dbReference type="EMBL" id="KAJ4461066.1"/>
    </source>
</evidence>
<dbReference type="PANTHER" id="PTHR45703:SF35">
    <property type="entry name" value="DYNEIN HEAVY CHAIN"/>
    <property type="match status" value="1"/>
</dbReference>